<keyword evidence="1" id="KW-1133">Transmembrane helix</keyword>
<sequence>MPEPTAASRHLTTLLVLAYLGFISLGLPDAVLGVAWPSLRAAFSLPQAALGAPLAALAVSYFLRGWRPAASCVASPSCTRRWWRPWTGQVPLAHHFDEAAATRCRGCASSCRPSPFARALPRMDRR</sequence>
<dbReference type="Proteomes" id="UP001150924">
    <property type="component" value="Unassembled WGS sequence"/>
</dbReference>
<organism evidence="2 3">
    <name type="scientific">Nannocystis pusilla</name>
    <dbReference type="NCBI Taxonomy" id="889268"/>
    <lineage>
        <taxon>Bacteria</taxon>
        <taxon>Pseudomonadati</taxon>
        <taxon>Myxococcota</taxon>
        <taxon>Polyangia</taxon>
        <taxon>Nannocystales</taxon>
        <taxon>Nannocystaceae</taxon>
        <taxon>Nannocystis</taxon>
    </lineage>
</organism>
<keyword evidence="1" id="KW-0472">Membrane</keyword>
<protein>
    <submittedName>
        <fullName evidence="2">Uncharacterized protein</fullName>
    </submittedName>
</protein>
<gene>
    <name evidence="2" type="ORF">OV079_16045</name>
</gene>
<evidence type="ECO:0000256" key="1">
    <source>
        <dbReference type="SAM" id="Phobius"/>
    </source>
</evidence>
<dbReference type="EMBL" id="JAPNKE010000002">
    <property type="protein sequence ID" value="MCY1007041.1"/>
    <property type="molecule type" value="Genomic_DNA"/>
</dbReference>
<proteinExistence type="predicted"/>
<keyword evidence="1" id="KW-0812">Transmembrane</keyword>
<reference evidence="2" key="1">
    <citation type="submission" date="2022-11" db="EMBL/GenBank/DDBJ databases">
        <title>Minimal conservation of predation-associated metabolite biosynthetic gene clusters underscores biosynthetic potential of Myxococcota including descriptions for ten novel species: Archangium lansinium sp. nov., Myxococcus landrumus sp. nov., Nannocystis bai.</title>
        <authorList>
            <person name="Ahearne A."/>
            <person name="Stevens C."/>
            <person name="Phillips K."/>
        </authorList>
    </citation>
    <scope>NUCLEOTIDE SEQUENCE</scope>
    <source>
        <strain evidence="2">Na p29</strain>
    </source>
</reference>
<feature type="transmembrane region" description="Helical" evidence="1">
    <location>
        <begin position="42"/>
        <end position="63"/>
    </location>
</feature>
<dbReference type="AlphaFoldDB" id="A0A9X3EV31"/>
<name>A0A9X3EV31_9BACT</name>
<evidence type="ECO:0000313" key="3">
    <source>
        <dbReference type="Proteomes" id="UP001150924"/>
    </source>
</evidence>
<accession>A0A9X3EV31</accession>
<dbReference type="RefSeq" id="WP_267769557.1">
    <property type="nucleotide sequence ID" value="NZ_JAPNKE010000002.1"/>
</dbReference>
<evidence type="ECO:0000313" key="2">
    <source>
        <dbReference type="EMBL" id="MCY1007041.1"/>
    </source>
</evidence>
<keyword evidence="3" id="KW-1185">Reference proteome</keyword>
<comment type="caution">
    <text evidence="2">The sequence shown here is derived from an EMBL/GenBank/DDBJ whole genome shotgun (WGS) entry which is preliminary data.</text>
</comment>
<feature type="transmembrane region" description="Helical" evidence="1">
    <location>
        <begin position="12"/>
        <end position="36"/>
    </location>
</feature>